<evidence type="ECO:0008006" key="4">
    <source>
        <dbReference type="Google" id="ProtNLM"/>
    </source>
</evidence>
<comment type="caution">
    <text evidence="2">The sequence shown here is derived from an EMBL/GenBank/DDBJ whole genome shotgun (WGS) entry which is preliminary data.</text>
</comment>
<dbReference type="Proteomes" id="UP001501556">
    <property type="component" value="Unassembled WGS sequence"/>
</dbReference>
<evidence type="ECO:0000313" key="3">
    <source>
        <dbReference type="Proteomes" id="UP001501556"/>
    </source>
</evidence>
<dbReference type="EMBL" id="BAABDI010000020">
    <property type="protein sequence ID" value="GAA3981311.1"/>
    <property type="molecule type" value="Genomic_DNA"/>
</dbReference>
<sequence>MRLIALFFVLSGLLAASSAGAQAPTSAPASQWGWGIRIGVGPGSTPYGNGRHDYRQTYTGAMASLLATRYFAGPKASLALEALAENQSVRVDYQQSSPSPNFRPQTLTQWRLFVPICLRTGAPNSRAHLLVGAGPTLRLGSPTSDAAYYPRRAELTLLLGAEVRLLPWHRYETTLGLRVHAPLTPSYDYGYPVAYTNQGTYLEAENRREGFTRWFGLVLATTIYPAAGK</sequence>
<organism evidence="2 3">
    <name type="scientific">Hymenobacter antarcticus</name>
    <dbReference type="NCBI Taxonomy" id="486270"/>
    <lineage>
        <taxon>Bacteria</taxon>
        <taxon>Pseudomonadati</taxon>
        <taxon>Bacteroidota</taxon>
        <taxon>Cytophagia</taxon>
        <taxon>Cytophagales</taxon>
        <taxon>Hymenobacteraceae</taxon>
        <taxon>Hymenobacter</taxon>
    </lineage>
</organism>
<dbReference type="RefSeq" id="WP_345125400.1">
    <property type="nucleotide sequence ID" value="NZ_BAABDI010000020.1"/>
</dbReference>
<feature type="chain" id="PRO_5046453435" description="Outer membrane protein beta-barrel domain-containing protein" evidence="1">
    <location>
        <begin position="22"/>
        <end position="229"/>
    </location>
</feature>
<protein>
    <recommendedName>
        <fullName evidence="4">Outer membrane protein beta-barrel domain-containing protein</fullName>
    </recommendedName>
</protein>
<name>A0ABP7QF89_9BACT</name>
<gene>
    <name evidence="2" type="ORF">GCM10022407_28200</name>
</gene>
<accession>A0ABP7QF89</accession>
<proteinExistence type="predicted"/>
<evidence type="ECO:0000313" key="2">
    <source>
        <dbReference type="EMBL" id="GAA3981311.1"/>
    </source>
</evidence>
<keyword evidence="1" id="KW-0732">Signal</keyword>
<feature type="signal peptide" evidence="1">
    <location>
        <begin position="1"/>
        <end position="21"/>
    </location>
</feature>
<reference evidence="3" key="1">
    <citation type="journal article" date="2019" name="Int. J. Syst. Evol. Microbiol.">
        <title>The Global Catalogue of Microorganisms (GCM) 10K type strain sequencing project: providing services to taxonomists for standard genome sequencing and annotation.</title>
        <authorList>
            <consortium name="The Broad Institute Genomics Platform"/>
            <consortium name="The Broad Institute Genome Sequencing Center for Infectious Disease"/>
            <person name="Wu L."/>
            <person name="Ma J."/>
        </authorList>
    </citation>
    <scope>NUCLEOTIDE SEQUENCE [LARGE SCALE GENOMIC DNA]</scope>
    <source>
        <strain evidence="3">JCM 17217</strain>
    </source>
</reference>
<evidence type="ECO:0000256" key="1">
    <source>
        <dbReference type="SAM" id="SignalP"/>
    </source>
</evidence>
<keyword evidence="3" id="KW-1185">Reference proteome</keyword>